<sequence>MKALFVIRQLYQTTQELIVQLSPHVADKLPADHNFSNSPITNEVMRNLKIKKGIQLTKKELILINGGFRKVRCMILPDIVNTLDPDVQNPSVNFPYL</sequence>
<evidence type="ECO:0000313" key="3">
    <source>
        <dbReference type="Proteomes" id="UP000236262"/>
    </source>
</evidence>
<protein>
    <submittedName>
        <fullName evidence="2">Uncharacterized protein</fullName>
    </submittedName>
</protein>
<dbReference type="Proteomes" id="UP000236262">
    <property type="component" value="Unassembled WGS sequence"/>
</dbReference>
<evidence type="ECO:0000313" key="1">
    <source>
        <dbReference type="EMBL" id="AZA83984.1"/>
    </source>
</evidence>
<keyword evidence="4" id="KW-1185">Reference proteome</keyword>
<dbReference type="AlphaFoldDB" id="A0A3G6RSC1"/>
<evidence type="ECO:0000313" key="2">
    <source>
        <dbReference type="EMBL" id="PNW12541.1"/>
    </source>
</evidence>
<dbReference type="Proteomes" id="UP000279972">
    <property type="component" value="Chromosome"/>
</dbReference>
<accession>A0A3G6RSC1</accession>
<proteinExistence type="predicted"/>
<gene>
    <name evidence="2" type="ORF">C1637_15955</name>
    <name evidence="1" type="ORF">EG342_19785</name>
</gene>
<dbReference type="KEGG" id="clac:EG342_19785"/>
<reference evidence="1 4" key="2">
    <citation type="submission" date="2018-11" db="EMBL/GenBank/DDBJ databases">
        <title>Proposal to divide the Flavobacteriaceae and reorganize its genera based on Amino Acid Identity values calculated from whole genome sequences.</title>
        <authorList>
            <person name="Nicholson A.C."/>
            <person name="Gulvik C.A."/>
            <person name="Whitney A.M."/>
            <person name="Humrighouse B.W."/>
            <person name="Bell M."/>
            <person name="Holmes B."/>
            <person name="Steigerwalt A.G."/>
            <person name="Villarma A."/>
            <person name="Sheth M."/>
            <person name="Batra D."/>
            <person name="Pryor J."/>
            <person name="Bernardet J.-F."/>
            <person name="Hugo C."/>
            <person name="Kampfer P."/>
            <person name="Newman J."/>
            <person name="McQuiston J.R."/>
        </authorList>
    </citation>
    <scope>NUCLEOTIDE SEQUENCE [LARGE SCALE GENOMIC DNA]</scope>
    <source>
        <strain evidence="1 4">KC_1864</strain>
    </source>
</reference>
<name>A0A3G6RSC1_CHRLC</name>
<reference evidence="2 3" key="1">
    <citation type="submission" date="2018-01" db="EMBL/GenBank/DDBJ databases">
        <title>Draft genome sequences of Chryseobacterium lactis NCTC11390, Chryseobacterium oncorhynchi 701B-08, and Chryseobacterium viscerum 687B-08.</title>
        <authorList>
            <person name="Jeong J.-J."/>
            <person name="Lee Y.J."/>
            <person name="Park B."/>
            <person name="Choi I.-G."/>
            <person name="Kim K.D."/>
        </authorList>
    </citation>
    <scope>NUCLEOTIDE SEQUENCE [LARGE SCALE GENOMIC DNA]</scope>
    <source>
        <strain evidence="2 3">NCTC11390</strain>
    </source>
</reference>
<organism evidence="2 3">
    <name type="scientific">Chryseobacterium lactis</name>
    <dbReference type="NCBI Taxonomy" id="1241981"/>
    <lineage>
        <taxon>Bacteria</taxon>
        <taxon>Pseudomonadati</taxon>
        <taxon>Bacteroidota</taxon>
        <taxon>Flavobacteriia</taxon>
        <taxon>Flavobacteriales</taxon>
        <taxon>Weeksellaceae</taxon>
        <taxon>Chryseobacterium group</taxon>
        <taxon>Chryseobacterium</taxon>
    </lineage>
</organism>
<evidence type="ECO:0000313" key="4">
    <source>
        <dbReference type="Proteomes" id="UP000279972"/>
    </source>
</evidence>
<dbReference type="EMBL" id="CP033924">
    <property type="protein sequence ID" value="AZA83984.1"/>
    <property type="molecule type" value="Genomic_DNA"/>
</dbReference>
<dbReference type="EMBL" id="PPEH01000006">
    <property type="protein sequence ID" value="PNW12541.1"/>
    <property type="molecule type" value="Genomic_DNA"/>
</dbReference>